<accession>A0A9P1ICY8</accession>
<dbReference type="EMBL" id="CANHGI010000002">
    <property type="protein sequence ID" value="CAI5443507.1"/>
    <property type="molecule type" value="Genomic_DNA"/>
</dbReference>
<proteinExistence type="predicted"/>
<feature type="region of interest" description="Disordered" evidence="1">
    <location>
        <begin position="60"/>
        <end position="84"/>
    </location>
</feature>
<dbReference type="AlphaFoldDB" id="A0A9P1ICY8"/>
<keyword evidence="2" id="KW-0732">Signal</keyword>
<reference evidence="3" key="1">
    <citation type="submission" date="2022-11" db="EMBL/GenBank/DDBJ databases">
        <authorList>
            <person name="Kikuchi T."/>
        </authorList>
    </citation>
    <scope>NUCLEOTIDE SEQUENCE</scope>
    <source>
        <strain evidence="3">PS1010</strain>
    </source>
</reference>
<keyword evidence="4" id="KW-1185">Reference proteome</keyword>
<organism evidence="3 4">
    <name type="scientific">Caenorhabditis angaria</name>
    <dbReference type="NCBI Taxonomy" id="860376"/>
    <lineage>
        <taxon>Eukaryota</taxon>
        <taxon>Metazoa</taxon>
        <taxon>Ecdysozoa</taxon>
        <taxon>Nematoda</taxon>
        <taxon>Chromadorea</taxon>
        <taxon>Rhabditida</taxon>
        <taxon>Rhabditina</taxon>
        <taxon>Rhabditomorpha</taxon>
        <taxon>Rhabditoidea</taxon>
        <taxon>Rhabditidae</taxon>
        <taxon>Peloderinae</taxon>
        <taxon>Caenorhabditis</taxon>
    </lineage>
</organism>
<evidence type="ECO:0000313" key="3">
    <source>
        <dbReference type="EMBL" id="CAI5443507.1"/>
    </source>
</evidence>
<protein>
    <submittedName>
        <fullName evidence="3">Uncharacterized protein</fullName>
    </submittedName>
</protein>
<sequence>MRLLILAACLFGLVLGLVQDESQRFFEQEDEAQDELEVGPVGPPGPILVAPEPLPGILHAKPPGFGPKTFKRSRWQGVSRRKDE</sequence>
<dbReference type="Proteomes" id="UP001152747">
    <property type="component" value="Unassembled WGS sequence"/>
</dbReference>
<comment type="caution">
    <text evidence="3">The sequence shown here is derived from an EMBL/GenBank/DDBJ whole genome shotgun (WGS) entry which is preliminary data.</text>
</comment>
<evidence type="ECO:0000256" key="1">
    <source>
        <dbReference type="SAM" id="MobiDB-lite"/>
    </source>
</evidence>
<gene>
    <name evidence="3" type="ORF">CAMP_LOCUS6144</name>
</gene>
<feature type="chain" id="PRO_5040303273" evidence="2">
    <location>
        <begin position="17"/>
        <end position="84"/>
    </location>
</feature>
<evidence type="ECO:0000256" key="2">
    <source>
        <dbReference type="SAM" id="SignalP"/>
    </source>
</evidence>
<name>A0A9P1ICY8_9PELO</name>
<feature type="signal peptide" evidence="2">
    <location>
        <begin position="1"/>
        <end position="16"/>
    </location>
</feature>
<evidence type="ECO:0000313" key="4">
    <source>
        <dbReference type="Proteomes" id="UP001152747"/>
    </source>
</evidence>